<comment type="caution">
    <text evidence="2">The sequence shown here is derived from an EMBL/GenBank/DDBJ whole genome shotgun (WGS) entry which is preliminary data.</text>
</comment>
<dbReference type="Proteomes" id="UP000443582">
    <property type="component" value="Unassembled WGS sequence"/>
</dbReference>
<keyword evidence="3" id="KW-1185">Reference proteome</keyword>
<organism evidence="2 3">
    <name type="scientific">Halobacteriovorax vibrionivorans</name>
    <dbReference type="NCBI Taxonomy" id="2152716"/>
    <lineage>
        <taxon>Bacteria</taxon>
        <taxon>Pseudomonadati</taxon>
        <taxon>Bdellovibrionota</taxon>
        <taxon>Bacteriovoracia</taxon>
        <taxon>Bacteriovoracales</taxon>
        <taxon>Halobacteriovoraceae</taxon>
        <taxon>Halobacteriovorax</taxon>
    </lineage>
</organism>
<protein>
    <submittedName>
        <fullName evidence="2">Uncharacterized protein</fullName>
    </submittedName>
</protein>
<evidence type="ECO:0000313" key="2">
    <source>
        <dbReference type="EMBL" id="RZF20587.1"/>
    </source>
</evidence>
<proteinExistence type="predicted"/>
<name>A0ABY0IGV7_9BACT</name>
<reference evidence="3" key="1">
    <citation type="journal article" date="2019" name="Int. J. Syst. Evol. Microbiol.">
        <title>Halobacteriovorax valvorus sp. nov., a novel prokaryotic predator isolated from coastal seawater of China.</title>
        <authorList>
            <person name="Chen M.-X."/>
        </authorList>
    </citation>
    <scope>NUCLEOTIDE SEQUENCE [LARGE SCALE GENOMIC DNA]</scope>
    <source>
        <strain evidence="3">BL9</strain>
    </source>
</reference>
<feature type="chain" id="PRO_5045659983" evidence="1">
    <location>
        <begin position="20"/>
        <end position="158"/>
    </location>
</feature>
<evidence type="ECO:0000256" key="1">
    <source>
        <dbReference type="SAM" id="SignalP"/>
    </source>
</evidence>
<dbReference type="RefSeq" id="WP_115362548.1">
    <property type="nucleotide sequence ID" value="NZ_QDKL01000003.1"/>
</dbReference>
<dbReference type="EMBL" id="QDKL01000003">
    <property type="protein sequence ID" value="RZF20587.1"/>
    <property type="molecule type" value="Genomic_DNA"/>
</dbReference>
<evidence type="ECO:0000313" key="3">
    <source>
        <dbReference type="Proteomes" id="UP000443582"/>
    </source>
</evidence>
<accession>A0ABY0IGV7</accession>
<feature type="signal peptide" evidence="1">
    <location>
        <begin position="1"/>
        <end position="19"/>
    </location>
</feature>
<sequence>MKKIIFALFLMMLTSFTFAESVARFQLNFTLQSMMTGEYIADINCEVRQVLQWESAVNVFKCENTKSSEVFLIKGVNGVIGFSYQKNVAYSKYYLSGANGLVSTLLKKMGKEYKVLGAGMLEFYYYDRAPKLGTQETIINTDNDDALILNISDVYYLD</sequence>
<keyword evidence="1" id="KW-0732">Signal</keyword>
<gene>
    <name evidence="2" type="ORF">DAY19_11420</name>
</gene>